<gene>
    <name evidence="1" type="ORF">QQ055_01455</name>
</gene>
<evidence type="ECO:0000313" key="2">
    <source>
        <dbReference type="Proteomes" id="UP001230986"/>
    </source>
</evidence>
<sequence length="48" mass="5194">MLDSSFILPLFAIAIAKSIEDKSPRCPIAIAGDVGMRIADHPSVFTDY</sequence>
<name>A0ABT7LVS9_9CYAN</name>
<dbReference type="RefSeq" id="WP_286004110.1">
    <property type="nucleotide sequence ID" value="NZ_JASVEJ010000004.1"/>
</dbReference>
<organism evidence="1 2">
    <name type="scientific">Geitlerinema calcuttense NRMC-F 0142</name>
    <dbReference type="NCBI Taxonomy" id="2922238"/>
    <lineage>
        <taxon>Bacteria</taxon>
        <taxon>Bacillati</taxon>
        <taxon>Cyanobacteriota</taxon>
        <taxon>Cyanophyceae</taxon>
        <taxon>Geitlerinematales</taxon>
        <taxon>Geitlerinemataceae</taxon>
        <taxon>Geitlerinema</taxon>
    </lineage>
</organism>
<keyword evidence="2" id="KW-1185">Reference proteome</keyword>
<protein>
    <submittedName>
        <fullName evidence="1">Uncharacterized protein</fullName>
    </submittedName>
</protein>
<dbReference type="EMBL" id="JASVEJ010000004">
    <property type="protein sequence ID" value="MDL5056143.1"/>
    <property type="molecule type" value="Genomic_DNA"/>
</dbReference>
<dbReference type="Proteomes" id="UP001230986">
    <property type="component" value="Unassembled WGS sequence"/>
</dbReference>
<comment type="caution">
    <text evidence="1">The sequence shown here is derived from an EMBL/GenBank/DDBJ whole genome shotgun (WGS) entry which is preliminary data.</text>
</comment>
<evidence type="ECO:0000313" key="1">
    <source>
        <dbReference type="EMBL" id="MDL5056143.1"/>
    </source>
</evidence>
<accession>A0ABT7LVS9</accession>
<proteinExistence type="predicted"/>
<reference evidence="1 2" key="1">
    <citation type="submission" date="2023-06" db="EMBL/GenBank/DDBJ databases">
        <title>Whole genome sequence of Oscillatoria calcuttensis NRMC-F 0142.</title>
        <authorList>
            <person name="Shakena Fathima T."/>
            <person name="Muralitharan G."/>
            <person name="Thajuddin N."/>
        </authorList>
    </citation>
    <scope>NUCLEOTIDE SEQUENCE [LARGE SCALE GENOMIC DNA]</scope>
    <source>
        <strain evidence="1 2">NRMC-F 0142</strain>
    </source>
</reference>